<evidence type="ECO:0000259" key="3">
    <source>
        <dbReference type="PROSITE" id="PS51272"/>
    </source>
</evidence>
<dbReference type="PANTHER" id="PTHR43308:SF5">
    <property type="entry name" value="S-LAYER PROTEIN _ PEPTIDOGLYCAN ENDO-BETA-N-ACETYLGLUCOSAMINIDASE"/>
    <property type="match status" value="1"/>
</dbReference>
<feature type="domain" description="SLH" evidence="3">
    <location>
        <begin position="2370"/>
        <end position="2433"/>
    </location>
</feature>
<dbReference type="Pfam" id="PF00395">
    <property type="entry name" value="SLH"/>
    <property type="match status" value="3"/>
</dbReference>
<feature type="chain" id="PRO_5047465971" description="SLH domain-containing protein" evidence="2">
    <location>
        <begin position="27"/>
        <end position="2561"/>
    </location>
</feature>
<evidence type="ECO:0000256" key="1">
    <source>
        <dbReference type="SAM" id="MobiDB-lite"/>
    </source>
</evidence>
<dbReference type="InterPro" id="IPR013783">
    <property type="entry name" value="Ig-like_fold"/>
</dbReference>
<protein>
    <recommendedName>
        <fullName evidence="3">SLH domain-containing protein</fullName>
    </recommendedName>
</protein>
<name>A0ABX3EX84_9BACL</name>
<dbReference type="InterPro" id="IPR051465">
    <property type="entry name" value="Cell_Envelope_Struct_Comp"/>
</dbReference>
<feature type="region of interest" description="Disordered" evidence="1">
    <location>
        <begin position="747"/>
        <end position="768"/>
    </location>
</feature>
<accession>A0ABX3EX84</accession>
<feature type="compositionally biased region" description="Acidic residues" evidence="1">
    <location>
        <begin position="754"/>
        <end position="768"/>
    </location>
</feature>
<evidence type="ECO:0000313" key="5">
    <source>
        <dbReference type="Proteomes" id="UP000186058"/>
    </source>
</evidence>
<evidence type="ECO:0000313" key="4">
    <source>
        <dbReference type="EMBL" id="OKP91649.1"/>
    </source>
</evidence>
<proteinExistence type="predicted"/>
<organism evidence="4 5">
    <name type="scientific">Paenibacillus helianthi</name>
    <dbReference type="NCBI Taxonomy" id="1349432"/>
    <lineage>
        <taxon>Bacteria</taxon>
        <taxon>Bacillati</taxon>
        <taxon>Bacillota</taxon>
        <taxon>Bacilli</taxon>
        <taxon>Bacillales</taxon>
        <taxon>Paenibacillaceae</taxon>
        <taxon>Paenibacillus</taxon>
    </lineage>
</organism>
<comment type="caution">
    <text evidence="4">The sequence shown here is derived from an EMBL/GenBank/DDBJ whole genome shotgun (WGS) entry which is preliminary data.</text>
</comment>
<dbReference type="PANTHER" id="PTHR43308">
    <property type="entry name" value="OUTER MEMBRANE PROTEIN ALPHA-RELATED"/>
    <property type="match status" value="1"/>
</dbReference>
<dbReference type="InterPro" id="IPR001119">
    <property type="entry name" value="SLH_dom"/>
</dbReference>
<feature type="domain" description="SLH" evidence="3">
    <location>
        <begin position="2434"/>
        <end position="2493"/>
    </location>
</feature>
<dbReference type="Proteomes" id="UP000186058">
    <property type="component" value="Unassembled WGS sequence"/>
</dbReference>
<keyword evidence="5" id="KW-1185">Reference proteome</keyword>
<reference evidence="4 5" key="1">
    <citation type="submission" date="2016-03" db="EMBL/GenBank/DDBJ databases">
        <authorList>
            <person name="Sant'Anna F.H."/>
            <person name="Ambrosini A."/>
            <person name="Souza R."/>
            <person name="Bach E."/>
            <person name="Fernandes G."/>
            <person name="Balsanelli E."/>
            <person name="Baura V.A."/>
            <person name="Souza E.M."/>
            <person name="Passaglia L."/>
        </authorList>
    </citation>
    <scope>NUCLEOTIDE SEQUENCE [LARGE SCALE GENOMIC DNA]</scope>
    <source>
        <strain evidence="4 5">P26E</strain>
    </source>
</reference>
<dbReference type="RefSeq" id="WP_074106277.1">
    <property type="nucleotide sequence ID" value="NZ_LVWI01000001.1"/>
</dbReference>
<keyword evidence="2" id="KW-0732">Signal</keyword>
<sequence length="2561" mass="274275">MRGLKQTITVLLALLLAFGSPVSALAGEIGKKDTTVLSNSLVKVTVNNDTGRFAIRTVEGQPIRKKDQNINMMFRGDDPETSFTTFRIDGTDYIFGNPYKFGADFFSEITMPQIVQNTDGTKQIETIWTIKGIQIKQIIKLYMNTSDVMNAGNVNVSYLVVNNTKSTVEVGSRILLDTMVGSNDGPAFQVGKVYKTPLQVERRLVDADKLPPGIGDDEKALYTLPAYWVMKDKYDSTDPLATHAVAYGFNNFSENDINIVDEMVVGHWSKMANTKWDYEVNPNLDFTADTNDYGTADSAVALYWNPDAIAAGAVHSYETVYGLGEIVQPDKAFSIRYIDPVNQLATLEDGSGYENESVFDITAEVENLEAYATEQSSISVSLQLDNALKFVDLDTDGKIKRDANGKIMTRSGNSQTAIFRKDATPEEAEQGIQPKFKPGETVTASFKVIATGKAWPTTPEYLLNVSSPETEAKLENIKDETVKAQYKSSKANFVLLPPVGTATSTYVYAMSPEEVYTSDVKYITLNLSNIEAYNTGSATTVPNFDLYFREVATGNRYKVPVKEAVILQPANDGQVGDMRITYRTGDLVDKAGNILKDEDGRERKDLGPNLPLGEYQVEIDYKDSGDTGGLYDLTTSQRFVVSDNEEARIKKASILAVVKRSFDFTTPYNSSNKSELEEAYEEAFPGYTFPGQAGYAGMKTAYTTAMNAMVLSAKVTDPEFGGEYLMQAEEVPAYHLQAFESEEELEEYKKSLAEEDSGTGSDEEEEPGDEVLLEIRGMINQIGSGTDAEYVVDTKSEPAIINNAVAYTGKDMVFASGKLDVLSIKKAINTDDTPLFDTLSVKGEGTLSVAGSGFVFFDGEWTLDFFNGFSKSLTKQEEEETGDDGEEEPDEQKEQKKKDQGGGAEDSSLNGALTWAAGAVGERLNPLRQLMIPDVYFNQRSLFAAPSFSVNGFGLKFNDYILRPGGISFGGNVNLKIVESEINNVIFNDKGFVGIDANLKFDLNESIGLISKSKEGDEEDGSKPSGEISIVHYVQEVEDVSNTYGLKFNATVSSVGVGVELAFKQVADKRILPDAIGFKAELGDPGVLITGATYLTGIRGAIRELADTIAGEGDVPLTLEAGADITFGVQPATFYGSIDMTLKKSGIKLVGKMDYSPSPESDKLTMLTEAKIAAQWMTPWFVSASATVDVLGWDVIIGKASLFVGQNLIKNRIDFEGFLSAKLQIPSDVPMVGGMPLAGVSLGVNNDKMWGSFAILFISLGVTYYFDGDIEFGTSGEKLPDGLLYLQVQDPETGPKLVVFGQGAEAVATSWVTKEDVQHEIEYHSIADGVSLMDNGSLDVGIGGIKVSEDGKLHEIPISKVTGNAILEVQYYGNSVPQLELMDNNNREYKLVYDERRVNDPSANAFTQVIAGQNETIRKAYIAIPASRAGSGTWKLRADQTVDTRLFNIPEVSKLDEVRLDQDSGNANAFTASWKVSNAKSDDTVSLYLTKDPVLPAASADGAVQAPGDAGVLIAKDLKVDQGGSVSGSLTSGSVLIDATQVSLLGATEDIRGLMAQGDYYLRAELKSSTSFGTKTSANKFKLVDPLAPAEVSDVAVKPAGNGYFELSFKPEEKKSAQTSYEHSYSIEVLQQANGKLEEYENFSSLQFTEEELQPYWNKQSGKYEGIRLGGWTPASKSSQVDHSSLEGKAFAGDSLSYKGLKVGEKYVVGVSSAVKPDKAADKNENWHFAKRVDTASTLLPVPAKPALSILSTDSTQVGKATAAYAEVLSSSAAKQSIRVVSNQRNVEVEAIYDGKSLGQTELTDGSAGSSGTLNFTTFTTDGTYAVELRTRNKTTGDFTITMLYLTVDTINPVLYIDSPLPGARTSGGKIKVSGRTSNDAVLKVNGQPVTVGTNGHFDGEVTAAGTEPTLNLTFEAVDHVGNTNSASVVLTNGGYQLPVGLVLRTVGTLGVKDERQLEAFLRIPDGKDASGKTKYKEVPVAENDLAKLTYSLYTGEAAEVSEDGKVKGVAEGASIVSAEYKLSENASLQGMTVVNVVTDIKAYTSAVSGNGAATKINVLSAGDLNDAKLVYKIYPAGDSVTTVPRYKDDVSGWKVLPADGILPAASGDRIAVAKRPDGGKQALAVSALMPAVLWSDSGSGTGGGNTGGGSTGGGTGGGAGGAGAGSAGTGNDSGVLVGGTAVLAEMQNGRLAARITGAGAVGDASSKILLIEGKNAVVSGYEFAIDRKVLSQAAGLSQRIHIVLPYAELTFPAGAAAATGEDLKISIDKNSSSRKAELAQMAKTLGATLLGDGDGVTFDVQEAGIYKNRSVTAKVAVPDTIAARDITAVVLKDSRGSWTTVPWSLDVVSNKAYVDLNLTGNGTLGFISKKPAFTDVNDTHWAKTTILEAAAKLYMQGRSDKQFEPNSRITRAEYPAVLLRVLGLMNQQEQVSFSDVKTDSWYSRTLSIAVKNGLATGYKDGTFRPNEEISRLSAMVMAGRAVKLLGVDKQVTKAEADTILAKFKDAEAIPDWARDAVVLCVMQKLISGQDGYLLPEGVLTRAQAAAIAIRLGDLEPVGTP</sequence>
<dbReference type="EMBL" id="LVWI01000001">
    <property type="protein sequence ID" value="OKP91649.1"/>
    <property type="molecule type" value="Genomic_DNA"/>
</dbReference>
<evidence type="ECO:0000256" key="2">
    <source>
        <dbReference type="SAM" id="SignalP"/>
    </source>
</evidence>
<dbReference type="PROSITE" id="PS51272">
    <property type="entry name" value="SLH"/>
    <property type="match status" value="3"/>
</dbReference>
<feature type="domain" description="SLH" evidence="3">
    <location>
        <begin position="2501"/>
        <end position="2561"/>
    </location>
</feature>
<feature type="compositionally biased region" description="Acidic residues" evidence="1">
    <location>
        <begin position="877"/>
        <end position="891"/>
    </location>
</feature>
<feature type="region of interest" description="Disordered" evidence="1">
    <location>
        <begin position="874"/>
        <end position="908"/>
    </location>
</feature>
<feature type="region of interest" description="Disordered" evidence="1">
    <location>
        <begin position="2140"/>
        <end position="2166"/>
    </location>
</feature>
<gene>
    <name evidence="4" type="ORF">A3844_00535</name>
</gene>
<dbReference type="Gene3D" id="2.60.40.10">
    <property type="entry name" value="Immunoglobulins"/>
    <property type="match status" value="1"/>
</dbReference>
<feature type="signal peptide" evidence="2">
    <location>
        <begin position="1"/>
        <end position="26"/>
    </location>
</feature>